<dbReference type="SMART" id="SM00249">
    <property type="entry name" value="PHD"/>
    <property type="match status" value="1"/>
</dbReference>
<dbReference type="InterPro" id="IPR013083">
    <property type="entry name" value="Znf_RING/FYVE/PHD"/>
</dbReference>
<reference evidence="7" key="1">
    <citation type="submission" date="2025-08" db="UniProtKB">
        <authorList>
            <consortium name="RefSeq"/>
        </authorList>
    </citation>
    <scope>IDENTIFICATION</scope>
    <source>
        <strain evidence="7">OHB3-1</strain>
    </source>
</reference>
<proteinExistence type="predicted"/>
<dbReference type="Pfam" id="PF02207">
    <property type="entry name" value="zf-UBR"/>
    <property type="match status" value="1"/>
</dbReference>
<dbReference type="CDD" id="cd19677">
    <property type="entry name" value="UBR-box_UBR7"/>
    <property type="match status" value="1"/>
</dbReference>
<dbReference type="RefSeq" id="XP_022146039.1">
    <property type="nucleotide sequence ID" value="XM_022290347.1"/>
</dbReference>
<keyword evidence="1" id="KW-0479">Metal-binding</keyword>
<dbReference type="PANTHER" id="PTHR13513">
    <property type="entry name" value="E3 UBIQUITIN-PROTEIN LIGASE UBR7"/>
    <property type="match status" value="1"/>
</dbReference>
<dbReference type="GO" id="GO:0005737">
    <property type="term" value="C:cytoplasm"/>
    <property type="evidence" value="ECO:0007669"/>
    <property type="project" value="TreeGrafter"/>
</dbReference>
<accession>A0A6J1CWZ9</accession>
<dbReference type="PROSITE" id="PS51157">
    <property type="entry name" value="ZF_UBR"/>
    <property type="match status" value="1"/>
</dbReference>
<dbReference type="InterPro" id="IPR047506">
    <property type="entry name" value="UBR7-like_UBR-box"/>
</dbReference>
<evidence type="ECO:0000256" key="1">
    <source>
        <dbReference type="ARBA" id="ARBA00022723"/>
    </source>
</evidence>
<evidence type="ECO:0000256" key="3">
    <source>
        <dbReference type="ARBA" id="ARBA00022833"/>
    </source>
</evidence>
<evidence type="ECO:0000256" key="2">
    <source>
        <dbReference type="ARBA" id="ARBA00022771"/>
    </source>
</evidence>
<keyword evidence="2" id="KW-0863">Zinc-finger</keyword>
<keyword evidence="3" id="KW-0862">Zinc</keyword>
<sequence>MAEVFDDETEQTISIQEYLKEVEEQELEADLVLGGDEGKECTYSKGYMKRQAIFSCLTCTPDGNAGVCTACSLSCHDGHEIVELWTKRNFRCDCGNSKFGDFFCKLTSNKAVENANNSYNHNFKGSYCICNRPYPDPDVEEQVEMIQCCLCEDWFHEEHLGLNSIDEIPRDEEGVPQYEDFICKACSAVCSFLCQYPSSIWAVGRHPDISLDVSVKNDVPEQTLSVCTSVKHDNDGNPDDSANADLTVAPEESAGKDSFLSELPENNSCSNETINEVDQTASCVLGTSQSSASVVVENKPMFLSKNWRGALCRCEKCINNYKLKNISFLLDEEDSIAEYEKIAKQKREEKLQQQEGAELKMFDNLGHVEKIEILSGIADMKDEIRTFLESFDSSKPITSADIHQVFENLAKKRRRTE</sequence>
<dbReference type="InterPro" id="IPR040204">
    <property type="entry name" value="UBR7"/>
</dbReference>
<dbReference type="InterPro" id="IPR001965">
    <property type="entry name" value="Znf_PHD"/>
</dbReference>
<keyword evidence="6" id="KW-1185">Reference proteome</keyword>
<dbReference type="FunFam" id="3.30.40.10:FF:000439">
    <property type="entry name" value="Putative E3 ubiquitin-protein ligase UBR7"/>
    <property type="match status" value="1"/>
</dbReference>
<evidence type="ECO:0000313" key="6">
    <source>
        <dbReference type="Proteomes" id="UP000504603"/>
    </source>
</evidence>
<evidence type="ECO:0000313" key="7">
    <source>
        <dbReference type="RefSeq" id="XP_022146039.1"/>
    </source>
</evidence>
<dbReference type="GO" id="GO:0008270">
    <property type="term" value="F:zinc ion binding"/>
    <property type="evidence" value="ECO:0007669"/>
    <property type="project" value="UniProtKB-KW"/>
</dbReference>
<dbReference type="SMART" id="SM00396">
    <property type="entry name" value="ZnF_UBR1"/>
    <property type="match status" value="1"/>
</dbReference>
<dbReference type="GO" id="GO:0061630">
    <property type="term" value="F:ubiquitin protein ligase activity"/>
    <property type="evidence" value="ECO:0007669"/>
    <property type="project" value="InterPro"/>
</dbReference>
<dbReference type="KEGG" id="mcha:111015345"/>
<dbReference type="Gene3D" id="3.30.40.10">
    <property type="entry name" value="Zinc/RING finger domain, C3HC4 (zinc finger)"/>
    <property type="match status" value="1"/>
</dbReference>
<feature type="zinc finger region" description="UBR-type" evidence="4">
    <location>
        <begin position="39"/>
        <end position="109"/>
    </location>
</feature>
<organism evidence="6 7">
    <name type="scientific">Momordica charantia</name>
    <name type="common">Bitter gourd</name>
    <name type="synonym">Balsam pear</name>
    <dbReference type="NCBI Taxonomy" id="3673"/>
    <lineage>
        <taxon>Eukaryota</taxon>
        <taxon>Viridiplantae</taxon>
        <taxon>Streptophyta</taxon>
        <taxon>Embryophyta</taxon>
        <taxon>Tracheophyta</taxon>
        <taxon>Spermatophyta</taxon>
        <taxon>Magnoliopsida</taxon>
        <taxon>eudicotyledons</taxon>
        <taxon>Gunneridae</taxon>
        <taxon>Pentapetalae</taxon>
        <taxon>rosids</taxon>
        <taxon>fabids</taxon>
        <taxon>Cucurbitales</taxon>
        <taxon>Cucurbitaceae</taxon>
        <taxon>Momordiceae</taxon>
        <taxon>Momordica</taxon>
    </lineage>
</organism>
<evidence type="ECO:0000259" key="5">
    <source>
        <dbReference type="PROSITE" id="PS51157"/>
    </source>
</evidence>
<dbReference type="GeneID" id="111015345"/>
<name>A0A6J1CWZ9_MOMCH</name>
<dbReference type="InterPro" id="IPR011011">
    <property type="entry name" value="Znf_FYVE_PHD"/>
</dbReference>
<dbReference type="AlphaFoldDB" id="A0A6J1CWZ9"/>
<evidence type="ECO:0000256" key="4">
    <source>
        <dbReference type="PROSITE-ProRule" id="PRU00508"/>
    </source>
</evidence>
<dbReference type="Proteomes" id="UP000504603">
    <property type="component" value="Unplaced"/>
</dbReference>
<feature type="domain" description="UBR-type" evidence="5">
    <location>
        <begin position="39"/>
        <end position="109"/>
    </location>
</feature>
<dbReference type="CDD" id="cd15542">
    <property type="entry name" value="PHD_UBR7"/>
    <property type="match status" value="1"/>
</dbReference>
<dbReference type="PANTHER" id="PTHR13513:SF9">
    <property type="entry name" value="E3 UBIQUITIN-PROTEIN LIGASE UBR7-RELATED"/>
    <property type="match status" value="1"/>
</dbReference>
<dbReference type="SUPFAM" id="SSF57903">
    <property type="entry name" value="FYVE/PHD zinc finger"/>
    <property type="match status" value="1"/>
</dbReference>
<dbReference type="OrthoDB" id="10262564at2759"/>
<gene>
    <name evidence="7" type="primary">LOC111015345</name>
</gene>
<dbReference type="InterPro" id="IPR003126">
    <property type="entry name" value="Znf_UBR"/>
</dbReference>
<protein>
    <submittedName>
        <fullName evidence="7">E3 ubiquitin-protein ligase UBR7</fullName>
    </submittedName>
</protein>